<feature type="DNA-binding region" description="H-T-H motif" evidence="2">
    <location>
        <begin position="39"/>
        <end position="58"/>
    </location>
</feature>
<dbReference type="PANTHER" id="PTHR30055:SF226">
    <property type="entry name" value="HTH-TYPE TRANSCRIPTIONAL REGULATOR PKSA"/>
    <property type="match status" value="1"/>
</dbReference>
<evidence type="ECO:0000313" key="5">
    <source>
        <dbReference type="Proteomes" id="UP001299970"/>
    </source>
</evidence>
<evidence type="ECO:0000256" key="1">
    <source>
        <dbReference type="ARBA" id="ARBA00023125"/>
    </source>
</evidence>
<protein>
    <submittedName>
        <fullName evidence="4">TetR/AcrR family transcriptional regulator</fullName>
    </submittedName>
</protein>
<dbReference type="PRINTS" id="PR00455">
    <property type="entry name" value="HTHTETR"/>
</dbReference>
<organism evidence="4 5">
    <name type="scientific">Pseudonocardia alaniniphila</name>
    <dbReference type="NCBI Taxonomy" id="75291"/>
    <lineage>
        <taxon>Bacteria</taxon>
        <taxon>Bacillati</taxon>
        <taxon>Actinomycetota</taxon>
        <taxon>Actinomycetes</taxon>
        <taxon>Pseudonocardiales</taxon>
        <taxon>Pseudonocardiaceae</taxon>
        <taxon>Pseudonocardia</taxon>
    </lineage>
</organism>
<evidence type="ECO:0000256" key="2">
    <source>
        <dbReference type="PROSITE-ProRule" id="PRU00335"/>
    </source>
</evidence>
<evidence type="ECO:0000259" key="3">
    <source>
        <dbReference type="PROSITE" id="PS50977"/>
    </source>
</evidence>
<name>A0ABS9TUE0_9PSEU</name>
<dbReference type="InterPro" id="IPR050109">
    <property type="entry name" value="HTH-type_TetR-like_transc_reg"/>
</dbReference>
<evidence type="ECO:0000313" key="4">
    <source>
        <dbReference type="EMBL" id="MCH6172144.1"/>
    </source>
</evidence>
<keyword evidence="5" id="KW-1185">Reference proteome</keyword>
<gene>
    <name evidence="4" type="ORF">MMF94_41240</name>
</gene>
<dbReference type="SUPFAM" id="SSF46689">
    <property type="entry name" value="Homeodomain-like"/>
    <property type="match status" value="1"/>
</dbReference>
<comment type="caution">
    <text evidence="4">The sequence shown here is derived from an EMBL/GenBank/DDBJ whole genome shotgun (WGS) entry which is preliminary data.</text>
</comment>
<dbReference type="EMBL" id="JAKXMK010000058">
    <property type="protein sequence ID" value="MCH6172144.1"/>
    <property type="molecule type" value="Genomic_DNA"/>
</dbReference>
<accession>A0ABS9TUE0</accession>
<dbReference type="Gene3D" id="1.10.357.10">
    <property type="entry name" value="Tetracycline Repressor, domain 2"/>
    <property type="match status" value="1"/>
</dbReference>
<dbReference type="RefSeq" id="WP_241042951.1">
    <property type="nucleotide sequence ID" value="NZ_BAAAJF010000013.1"/>
</dbReference>
<sequence length="209" mass="22519">MTHDAGSATSLADEQRDVARSRILRAARAVLAERGLATTVDDVAAAAGVNRRTVFRHFATRDGLLVAAIRDGVRRYALQIPPPPEDDDLRAWLLDLLTVTHRLNARNGRIYWELAVLTPDDLSAELAEAAVERRASRKRFAASVTSRIWQARGGRGEPPPWLVDAVAVHLSGFSTQSLAGDFGRTPEEVAVVSAHVIEASLAAALAATT</sequence>
<feature type="domain" description="HTH tetR-type" evidence="3">
    <location>
        <begin position="17"/>
        <end position="76"/>
    </location>
</feature>
<dbReference type="InterPro" id="IPR009057">
    <property type="entry name" value="Homeodomain-like_sf"/>
</dbReference>
<dbReference type="PANTHER" id="PTHR30055">
    <property type="entry name" value="HTH-TYPE TRANSCRIPTIONAL REGULATOR RUTR"/>
    <property type="match status" value="1"/>
</dbReference>
<proteinExistence type="predicted"/>
<dbReference type="Proteomes" id="UP001299970">
    <property type="component" value="Unassembled WGS sequence"/>
</dbReference>
<keyword evidence="1 2" id="KW-0238">DNA-binding</keyword>
<reference evidence="4 5" key="1">
    <citation type="submission" date="2022-03" db="EMBL/GenBank/DDBJ databases">
        <title>Pseudonocardia alaer sp. nov., a novel actinomycete isolated from reed forest soil.</title>
        <authorList>
            <person name="Wang L."/>
        </authorList>
    </citation>
    <scope>NUCLEOTIDE SEQUENCE [LARGE SCALE GENOMIC DNA]</scope>
    <source>
        <strain evidence="4 5">Y-16303</strain>
    </source>
</reference>
<dbReference type="PROSITE" id="PS50977">
    <property type="entry name" value="HTH_TETR_2"/>
    <property type="match status" value="1"/>
</dbReference>
<dbReference type="Pfam" id="PF00440">
    <property type="entry name" value="TetR_N"/>
    <property type="match status" value="1"/>
</dbReference>
<dbReference type="InterPro" id="IPR001647">
    <property type="entry name" value="HTH_TetR"/>
</dbReference>